<name>A0A1M4VLV6_9CLOT</name>
<sequence>MNFTKLMSGIFTIFFAIILYAIIYYALRIMYKDVKGGKKKKVVKNRKVHGLEVISAGESQNLKSGSVIPVRETITIGRREENSIVIQDKFVSGSHAKVYVKNDEFYLEDLNSTNGTFLNNNQVKGKVKLKVNDEIRLGSTILKVID</sequence>
<dbReference type="SMART" id="SM00240">
    <property type="entry name" value="FHA"/>
    <property type="match status" value="1"/>
</dbReference>
<keyword evidence="1" id="KW-0472">Membrane</keyword>
<dbReference type="Gene3D" id="2.60.200.20">
    <property type="match status" value="1"/>
</dbReference>
<keyword evidence="1" id="KW-1133">Transmembrane helix</keyword>
<proteinExistence type="predicted"/>
<dbReference type="AlphaFoldDB" id="A0A1M4VLV6"/>
<protein>
    <submittedName>
        <fullName evidence="3">FHA domain protein</fullName>
    </submittedName>
</protein>
<dbReference type="Proteomes" id="UP000184035">
    <property type="component" value="Unassembled WGS sequence"/>
</dbReference>
<dbReference type="OrthoDB" id="9816434at2"/>
<dbReference type="InterPro" id="IPR008984">
    <property type="entry name" value="SMAD_FHA_dom_sf"/>
</dbReference>
<dbReference type="RefSeq" id="WP_072894724.1">
    <property type="nucleotide sequence ID" value="NZ_FQVM01000008.1"/>
</dbReference>
<dbReference type="InterPro" id="IPR050923">
    <property type="entry name" value="Cell_Proc_Reg/RNA_Proc"/>
</dbReference>
<evidence type="ECO:0000256" key="1">
    <source>
        <dbReference type="SAM" id="Phobius"/>
    </source>
</evidence>
<organism evidence="3 4">
    <name type="scientific">Clostridium fallax</name>
    <dbReference type="NCBI Taxonomy" id="1533"/>
    <lineage>
        <taxon>Bacteria</taxon>
        <taxon>Bacillati</taxon>
        <taxon>Bacillota</taxon>
        <taxon>Clostridia</taxon>
        <taxon>Eubacteriales</taxon>
        <taxon>Clostridiaceae</taxon>
        <taxon>Clostridium</taxon>
    </lineage>
</organism>
<keyword evidence="1" id="KW-0812">Transmembrane</keyword>
<dbReference type="InterPro" id="IPR000253">
    <property type="entry name" value="FHA_dom"/>
</dbReference>
<dbReference type="PROSITE" id="PS50006">
    <property type="entry name" value="FHA_DOMAIN"/>
    <property type="match status" value="1"/>
</dbReference>
<dbReference type="Pfam" id="PF00498">
    <property type="entry name" value="FHA"/>
    <property type="match status" value="1"/>
</dbReference>
<dbReference type="PANTHER" id="PTHR23308">
    <property type="entry name" value="NUCLEAR INHIBITOR OF PROTEIN PHOSPHATASE-1"/>
    <property type="match status" value="1"/>
</dbReference>
<evidence type="ECO:0000313" key="4">
    <source>
        <dbReference type="Proteomes" id="UP000184035"/>
    </source>
</evidence>
<accession>A0A1M4VLV6</accession>
<dbReference type="STRING" id="1533.SAMN05443638_10841"/>
<evidence type="ECO:0000259" key="2">
    <source>
        <dbReference type="PROSITE" id="PS50006"/>
    </source>
</evidence>
<evidence type="ECO:0000313" key="3">
    <source>
        <dbReference type="EMBL" id="SHE69847.1"/>
    </source>
</evidence>
<dbReference type="SUPFAM" id="SSF49879">
    <property type="entry name" value="SMAD/FHA domain"/>
    <property type="match status" value="1"/>
</dbReference>
<feature type="transmembrane region" description="Helical" evidence="1">
    <location>
        <begin position="6"/>
        <end position="31"/>
    </location>
</feature>
<feature type="domain" description="FHA" evidence="2">
    <location>
        <begin position="74"/>
        <end position="123"/>
    </location>
</feature>
<gene>
    <name evidence="3" type="ORF">SAMN05443638_10841</name>
</gene>
<dbReference type="EMBL" id="FQVM01000008">
    <property type="protein sequence ID" value="SHE69847.1"/>
    <property type="molecule type" value="Genomic_DNA"/>
</dbReference>
<reference evidence="3 4" key="1">
    <citation type="submission" date="2016-11" db="EMBL/GenBank/DDBJ databases">
        <authorList>
            <person name="Jaros S."/>
            <person name="Januszkiewicz K."/>
            <person name="Wedrychowicz H."/>
        </authorList>
    </citation>
    <scope>NUCLEOTIDE SEQUENCE [LARGE SCALE GENOMIC DNA]</scope>
    <source>
        <strain evidence="3 4">DSM 2631</strain>
    </source>
</reference>
<keyword evidence="4" id="KW-1185">Reference proteome</keyword>